<accession>A0ABQ3PKC2</accession>
<keyword evidence="2" id="KW-1185">Reference proteome</keyword>
<protein>
    <submittedName>
        <fullName evidence="1">Uncharacterized protein</fullName>
    </submittedName>
</protein>
<name>A0ABQ3PKC2_9ACTN</name>
<comment type="caution">
    <text evidence="1">The sequence shown here is derived from an EMBL/GenBank/DDBJ whole genome shotgun (WGS) entry which is preliminary data.</text>
</comment>
<evidence type="ECO:0000313" key="1">
    <source>
        <dbReference type="EMBL" id="GHI25465.1"/>
    </source>
</evidence>
<gene>
    <name evidence="1" type="ORF">Shyd_68360</name>
</gene>
<organism evidence="1 2">
    <name type="scientific">Streptomyces hydrogenans</name>
    <dbReference type="NCBI Taxonomy" id="1873719"/>
    <lineage>
        <taxon>Bacteria</taxon>
        <taxon>Bacillati</taxon>
        <taxon>Actinomycetota</taxon>
        <taxon>Actinomycetes</taxon>
        <taxon>Kitasatosporales</taxon>
        <taxon>Streptomycetaceae</taxon>
        <taxon>Streptomyces</taxon>
    </lineage>
</organism>
<proteinExistence type="predicted"/>
<reference evidence="1" key="1">
    <citation type="submission" date="2024-05" db="EMBL/GenBank/DDBJ databases">
        <title>Whole genome shotgun sequence of Streptomyces hydrogenans NBRC 13475.</title>
        <authorList>
            <person name="Komaki H."/>
            <person name="Tamura T."/>
        </authorList>
    </citation>
    <scope>NUCLEOTIDE SEQUENCE</scope>
    <source>
        <strain evidence="1">NBRC 13475</strain>
    </source>
</reference>
<sequence>MGLIESPRWWARYSVADHRDDFGADSLMILAGGGAAYHVELKHLLHPLLKRYGKLGLVDGFECLDAEACGNPGVVVHGGQVAVTEVGRERHGP</sequence>
<dbReference type="EMBL" id="BNDW01000075">
    <property type="protein sequence ID" value="GHI25465.1"/>
    <property type="molecule type" value="Genomic_DNA"/>
</dbReference>
<evidence type="ECO:0000313" key="2">
    <source>
        <dbReference type="Proteomes" id="UP001052739"/>
    </source>
</evidence>
<dbReference type="Proteomes" id="UP001052739">
    <property type="component" value="Unassembled WGS sequence"/>
</dbReference>